<dbReference type="PANTHER" id="PTHR23259">
    <property type="entry name" value="RIDDLE"/>
    <property type="match status" value="1"/>
</dbReference>
<dbReference type="Proteomes" id="UP000494106">
    <property type="component" value="Unassembled WGS sequence"/>
</dbReference>
<proteinExistence type="predicted"/>
<dbReference type="SUPFAM" id="SSF57567">
    <property type="entry name" value="Serine protease inhibitors"/>
    <property type="match status" value="9"/>
</dbReference>
<feature type="domain" description="EGF-like" evidence="4">
    <location>
        <begin position="365"/>
        <end position="401"/>
    </location>
</feature>
<dbReference type="GO" id="GO:0030414">
    <property type="term" value="F:peptidase inhibitor activity"/>
    <property type="evidence" value="ECO:0007669"/>
    <property type="project" value="UniProtKB-KW"/>
</dbReference>
<dbReference type="InterPro" id="IPR051368">
    <property type="entry name" value="SerProtInhib-TIL_Domain"/>
</dbReference>
<comment type="caution">
    <text evidence="5">The sequence shown here is derived from an EMBL/GenBank/DDBJ whole genome shotgun (WGS) entry which is preliminary data.</text>
</comment>
<dbReference type="OrthoDB" id="5945029at2759"/>
<keyword evidence="6" id="KW-1185">Reference proteome</keyword>
<accession>A0A8S0ZSL2</accession>
<reference evidence="5 6" key="1">
    <citation type="submission" date="2020-04" db="EMBL/GenBank/DDBJ databases">
        <authorList>
            <person name="Wallbank WR R."/>
            <person name="Pardo Diaz C."/>
            <person name="Kozak K."/>
            <person name="Martin S."/>
            <person name="Jiggins C."/>
            <person name="Moest M."/>
            <person name="Warren A I."/>
            <person name="Byers J.R.P. K."/>
            <person name="Montejo-Kovacevich G."/>
            <person name="Yen C E."/>
        </authorList>
    </citation>
    <scope>NUCLEOTIDE SEQUENCE [LARGE SCALE GENOMIC DNA]</scope>
</reference>
<name>A0A8S0ZSL2_ARCPL</name>
<dbReference type="AlphaFoldDB" id="A0A8S0ZSL2"/>
<feature type="domain" description="EGF-like" evidence="4">
    <location>
        <begin position="280"/>
        <end position="339"/>
    </location>
</feature>
<evidence type="ECO:0000313" key="6">
    <source>
        <dbReference type="Proteomes" id="UP000494106"/>
    </source>
</evidence>
<keyword evidence="3" id="KW-0732">Signal</keyword>
<feature type="domain" description="EGF-like" evidence="4">
    <location>
        <begin position="633"/>
        <end position="661"/>
    </location>
</feature>
<dbReference type="Gene3D" id="2.10.25.10">
    <property type="entry name" value="Laminin"/>
    <property type="match status" value="10"/>
</dbReference>
<dbReference type="Pfam" id="PF01826">
    <property type="entry name" value="TIL"/>
    <property type="match status" value="6"/>
</dbReference>
<keyword evidence="2" id="KW-1015">Disulfide bond</keyword>
<organism evidence="5 6">
    <name type="scientific">Arctia plantaginis</name>
    <name type="common">Wood tiger moth</name>
    <name type="synonym">Phalaena plantaginis</name>
    <dbReference type="NCBI Taxonomy" id="874455"/>
    <lineage>
        <taxon>Eukaryota</taxon>
        <taxon>Metazoa</taxon>
        <taxon>Ecdysozoa</taxon>
        <taxon>Arthropoda</taxon>
        <taxon>Hexapoda</taxon>
        <taxon>Insecta</taxon>
        <taxon>Pterygota</taxon>
        <taxon>Neoptera</taxon>
        <taxon>Endopterygota</taxon>
        <taxon>Lepidoptera</taxon>
        <taxon>Glossata</taxon>
        <taxon>Ditrysia</taxon>
        <taxon>Noctuoidea</taxon>
        <taxon>Erebidae</taxon>
        <taxon>Arctiinae</taxon>
        <taxon>Arctia</taxon>
    </lineage>
</organism>
<dbReference type="CDD" id="cd19941">
    <property type="entry name" value="TIL"/>
    <property type="match status" value="4"/>
</dbReference>
<gene>
    <name evidence="5" type="ORF">APLA_LOCUS6350</name>
</gene>
<dbReference type="InterPro" id="IPR036084">
    <property type="entry name" value="Ser_inhib-like_sf"/>
</dbReference>
<feature type="domain" description="EGF-like" evidence="4">
    <location>
        <begin position="492"/>
        <end position="529"/>
    </location>
</feature>
<evidence type="ECO:0000256" key="3">
    <source>
        <dbReference type="SAM" id="SignalP"/>
    </source>
</evidence>
<feature type="signal peptide" evidence="3">
    <location>
        <begin position="1"/>
        <end position="17"/>
    </location>
</feature>
<evidence type="ECO:0000313" key="5">
    <source>
        <dbReference type="EMBL" id="CAB3235910.1"/>
    </source>
</evidence>
<evidence type="ECO:0000259" key="4">
    <source>
        <dbReference type="SMART" id="SM00181"/>
    </source>
</evidence>
<dbReference type="PANTHER" id="PTHR23259:SF70">
    <property type="entry name" value="ACCESSORY GLAND PROTEIN ACP62F-RELATED"/>
    <property type="match status" value="1"/>
</dbReference>
<protein>
    <recommendedName>
        <fullName evidence="4">EGF-like domain-containing protein</fullName>
    </recommendedName>
</protein>
<evidence type="ECO:0000256" key="1">
    <source>
        <dbReference type="ARBA" id="ARBA00022690"/>
    </source>
</evidence>
<keyword evidence="1" id="KW-0646">Protease inhibitor</keyword>
<feature type="chain" id="PRO_5035875458" description="EGF-like domain-containing protein" evidence="3">
    <location>
        <begin position="18"/>
        <end position="771"/>
    </location>
</feature>
<feature type="domain" description="EGF-like" evidence="4">
    <location>
        <begin position="164"/>
        <end position="208"/>
    </location>
</feature>
<feature type="domain" description="EGF-like" evidence="4">
    <location>
        <begin position="232"/>
        <end position="276"/>
    </location>
</feature>
<feature type="domain" description="EGF-like" evidence="4">
    <location>
        <begin position="684"/>
        <end position="722"/>
    </location>
</feature>
<dbReference type="SMART" id="SM00181">
    <property type="entry name" value="EGF"/>
    <property type="match status" value="8"/>
</dbReference>
<dbReference type="InterPro" id="IPR000742">
    <property type="entry name" value="EGF"/>
</dbReference>
<sequence length="771" mass="83667">MLVLILLLLNLSDDVFSLRRHHWWHPLPKCGPYEVASLCANTCPPQSCDSLFTDYYLCEETTHCSPGCNCIHNYLRNDHGVCIPMEQCFADLYHPGLHPRRNPMTWYRNWYQLIKSRLIDSLLVSYTDAESSLSSVSVSCYISHHTGPNSATMCNGDPNAMVFDCPSPCPPTCDQPDTSGLACIAMCDPSGCICKEGYILSKIGGQCVLPHECPGGAPKCSGNKTYVDCYIECTNRYCPGDYSDALVIYYPVYPCAPGCACKDGYLMLNSDDRQCVLAAECPPVQCPGPNEIWDPAPLNCNRRRCEDVNINTECIDLSTGPPQCVCKPGYYRDINNLCVPASECGKCNGDPNAISKQCVTSCAPTCADPDVSNKFCIEVCSTSGCECKPGYILSKIGGVCIEPASCPGGSPLCGKNKTYVDCFVGCPTNYCPTDDSRAMIACSIAFPCPPGCACNPGYMILSYADQRCVKSSECPPVNCTRPNEVWDPAPSICYSESCEDTKSDCSDNPGPPRCVCQSGFYRNKDDICVPASECDTGCNGDPNAMRSACPSYCPPTCDEPSSFGKICIDACDPVGCECKPGYILTKYPDGKCVKAEECPGGSPSCGENKTYVDCFFGCPTNYCPLDDSQAMIACDIAFPCPPGCACNPGYLMLSYEDQRCVKSSECPPINCTRLNEVWDPTPSNCYSESCEYMNSVCSDHYPGPPRCVCKSGFNRNKNDICVPASECDTGCNGDPNAMPHSCPSFCPPTCDEPSSREVFLDTLRLKGVNFK</sequence>
<evidence type="ECO:0000256" key="2">
    <source>
        <dbReference type="ARBA" id="ARBA00023157"/>
    </source>
</evidence>
<dbReference type="InterPro" id="IPR002919">
    <property type="entry name" value="TIL_dom"/>
</dbReference>
<dbReference type="EMBL" id="CADEBC010000485">
    <property type="protein sequence ID" value="CAB3235910.1"/>
    <property type="molecule type" value="Genomic_DNA"/>
</dbReference>
<feature type="domain" description="EGF-like" evidence="4">
    <location>
        <begin position="441"/>
        <end position="469"/>
    </location>
</feature>